<protein>
    <submittedName>
        <fullName evidence="1">Uncharacterized protein</fullName>
    </submittedName>
</protein>
<name>A0A183P6A3_9TREM</name>
<evidence type="ECO:0000313" key="1">
    <source>
        <dbReference type="EMBL" id="VDP51992.1"/>
    </source>
</evidence>
<reference evidence="1 2" key="1">
    <citation type="submission" date="2018-11" db="EMBL/GenBank/DDBJ databases">
        <authorList>
            <consortium name="Pathogen Informatics"/>
        </authorList>
    </citation>
    <scope>NUCLEOTIDE SEQUENCE [LARGE SCALE GENOMIC DNA]</scope>
    <source>
        <strain>Denwood</strain>
        <strain evidence="2">Zambia</strain>
    </source>
</reference>
<feature type="non-terminal residue" evidence="1">
    <location>
        <position position="1"/>
    </location>
</feature>
<sequence length="146" mass="16812">IYRRTTPSKWSQKSKLGDLNINGNAYDWSGLLGAYFDETYVVFDSDYPIYTRYLDYLQKFPILIGTLERNFTKSVADRLQLPSILCEIPGKIKNTHVIQSCIVIPCLQSFNVSAYIVNFNKNSKSFEDKRHLTVISSLVSCSRHME</sequence>
<evidence type="ECO:0000313" key="2">
    <source>
        <dbReference type="Proteomes" id="UP000269396"/>
    </source>
</evidence>
<dbReference type="EMBL" id="UZAL01030079">
    <property type="protein sequence ID" value="VDP51992.1"/>
    <property type="molecule type" value="Genomic_DNA"/>
</dbReference>
<accession>A0A183P6A3</accession>
<keyword evidence="2" id="KW-1185">Reference proteome</keyword>
<dbReference type="Proteomes" id="UP000269396">
    <property type="component" value="Unassembled WGS sequence"/>
</dbReference>
<dbReference type="AlphaFoldDB" id="A0A183P6A3"/>
<proteinExistence type="predicted"/>
<organism evidence="1 2">
    <name type="scientific">Schistosoma mattheei</name>
    <dbReference type="NCBI Taxonomy" id="31246"/>
    <lineage>
        <taxon>Eukaryota</taxon>
        <taxon>Metazoa</taxon>
        <taxon>Spiralia</taxon>
        <taxon>Lophotrochozoa</taxon>
        <taxon>Platyhelminthes</taxon>
        <taxon>Trematoda</taxon>
        <taxon>Digenea</taxon>
        <taxon>Strigeidida</taxon>
        <taxon>Schistosomatoidea</taxon>
        <taxon>Schistosomatidae</taxon>
        <taxon>Schistosoma</taxon>
    </lineage>
</organism>
<gene>
    <name evidence="1" type="ORF">SMTD_LOCUS9889</name>
</gene>
<dbReference type="STRING" id="31246.A0A183P6A3"/>